<feature type="non-terminal residue" evidence="1">
    <location>
        <position position="139"/>
    </location>
</feature>
<name>A0A553R8T6_9TELE</name>
<dbReference type="OrthoDB" id="10036956at2759"/>
<sequence>MSPLPRRSSLYLTRASGPSPSGVLMLRDAPLSSGLTDLTIQRLLVFHLQMERCVRSWLLQIEALDLYFDLGSFMVSGMLCAEVNKGSSPSDGGTAFRMLMVWGAAELSVWRTGGFLVEAGEGVSDHILRVRPVQTLSKH</sequence>
<reference evidence="1 2" key="1">
    <citation type="journal article" date="2019" name="Sci. Data">
        <title>Hybrid genome assembly and annotation of Danionella translucida.</title>
        <authorList>
            <person name="Kadobianskyi M."/>
            <person name="Schulze L."/>
            <person name="Schuelke M."/>
            <person name="Judkewitz B."/>
        </authorList>
    </citation>
    <scope>NUCLEOTIDE SEQUENCE [LARGE SCALE GENOMIC DNA]</scope>
    <source>
        <strain evidence="1 2">Bolton</strain>
    </source>
</reference>
<dbReference type="Proteomes" id="UP000316079">
    <property type="component" value="Unassembled WGS sequence"/>
</dbReference>
<gene>
    <name evidence="1" type="ORF">DNTS_005284</name>
</gene>
<evidence type="ECO:0000313" key="2">
    <source>
        <dbReference type="Proteomes" id="UP000316079"/>
    </source>
</evidence>
<keyword evidence="2" id="KW-1185">Reference proteome</keyword>
<dbReference type="EMBL" id="SRMA01025157">
    <property type="protein sequence ID" value="TRY98601.1"/>
    <property type="molecule type" value="Genomic_DNA"/>
</dbReference>
<evidence type="ECO:0000313" key="1">
    <source>
        <dbReference type="EMBL" id="TRY98601.1"/>
    </source>
</evidence>
<proteinExistence type="predicted"/>
<protein>
    <submittedName>
        <fullName evidence="1">Uncharacterized protein</fullName>
    </submittedName>
</protein>
<comment type="caution">
    <text evidence="1">The sequence shown here is derived from an EMBL/GenBank/DDBJ whole genome shotgun (WGS) entry which is preliminary data.</text>
</comment>
<dbReference type="AlphaFoldDB" id="A0A553R8T6"/>
<organism evidence="1 2">
    <name type="scientific">Danionella cerebrum</name>
    <dbReference type="NCBI Taxonomy" id="2873325"/>
    <lineage>
        <taxon>Eukaryota</taxon>
        <taxon>Metazoa</taxon>
        <taxon>Chordata</taxon>
        <taxon>Craniata</taxon>
        <taxon>Vertebrata</taxon>
        <taxon>Euteleostomi</taxon>
        <taxon>Actinopterygii</taxon>
        <taxon>Neopterygii</taxon>
        <taxon>Teleostei</taxon>
        <taxon>Ostariophysi</taxon>
        <taxon>Cypriniformes</taxon>
        <taxon>Danionidae</taxon>
        <taxon>Danioninae</taxon>
        <taxon>Danionella</taxon>
    </lineage>
</organism>
<accession>A0A553R8T6</accession>